<comment type="caution">
    <text evidence="5">The sequence shown here is derived from an EMBL/GenBank/DDBJ whole genome shotgun (WGS) entry which is preliminary data.</text>
</comment>
<name>A0A316CAL8_PSESE</name>
<dbReference type="CDD" id="cd07377">
    <property type="entry name" value="WHTH_GntR"/>
    <property type="match status" value="1"/>
</dbReference>
<dbReference type="EMBL" id="QGGG01000001">
    <property type="protein sequence ID" value="PWJ86126.1"/>
    <property type="molecule type" value="Genomic_DNA"/>
</dbReference>
<evidence type="ECO:0000313" key="5">
    <source>
        <dbReference type="EMBL" id="PWJ86126.1"/>
    </source>
</evidence>
<dbReference type="GO" id="GO:0003700">
    <property type="term" value="F:DNA-binding transcription factor activity"/>
    <property type="evidence" value="ECO:0007669"/>
    <property type="project" value="InterPro"/>
</dbReference>
<accession>A0A316CAL8</accession>
<dbReference type="PANTHER" id="PTHR44846:SF1">
    <property type="entry name" value="MANNOSYL-D-GLYCERATE TRANSPORT_METABOLISM SYSTEM REPRESSOR MNGR-RELATED"/>
    <property type="match status" value="1"/>
</dbReference>
<dbReference type="InterPro" id="IPR000524">
    <property type="entry name" value="Tscrpt_reg_HTH_GntR"/>
</dbReference>
<dbReference type="InterPro" id="IPR011663">
    <property type="entry name" value="UTRA"/>
</dbReference>
<dbReference type="PROSITE" id="PS50949">
    <property type="entry name" value="HTH_GNTR"/>
    <property type="match status" value="1"/>
</dbReference>
<keyword evidence="3" id="KW-0804">Transcription</keyword>
<keyword evidence="6" id="KW-1185">Reference proteome</keyword>
<dbReference type="GO" id="GO:0003677">
    <property type="term" value="F:DNA binding"/>
    <property type="evidence" value="ECO:0007669"/>
    <property type="project" value="UniProtKB-KW"/>
</dbReference>
<proteinExistence type="predicted"/>
<dbReference type="Gene3D" id="1.10.10.10">
    <property type="entry name" value="Winged helix-like DNA-binding domain superfamily/Winged helix DNA-binding domain"/>
    <property type="match status" value="1"/>
</dbReference>
<evidence type="ECO:0000313" key="6">
    <source>
        <dbReference type="Proteomes" id="UP000245396"/>
    </source>
</evidence>
<dbReference type="RefSeq" id="WP_109611168.1">
    <property type="nucleotide sequence ID" value="NZ_QGGG01000001.1"/>
</dbReference>
<dbReference type="SMART" id="SM00866">
    <property type="entry name" value="UTRA"/>
    <property type="match status" value="1"/>
</dbReference>
<dbReference type="InterPro" id="IPR036390">
    <property type="entry name" value="WH_DNA-bd_sf"/>
</dbReference>
<dbReference type="OrthoDB" id="5454556at2"/>
<protein>
    <submittedName>
        <fullName evidence="5">GntR family transcriptional regulator</fullName>
    </submittedName>
</protein>
<feature type="domain" description="HTH gntR-type" evidence="4">
    <location>
        <begin position="18"/>
        <end position="86"/>
    </location>
</feature>
<gene>
    <name evidence="5" type="ORF">C7441_1014</name>
</gene>
<dbReference type="AlphaFoldDB" id="A0A316CAL8"/>
<reference evidence="5 6" key="1">
    <citation type="submission" date="2018-05" db="EMBL/GenBank/DDBJ databases">
        <title>Genomic Encyclopedia of Type Strains, Phase IV (KMG-IV): sequencing the most valuable type-strain genomes for metagenomic binning, comparative biology and taxonomic classification.</title>
        <authorList>
            <person name="Goeker M."/>
        </authorList>
    </citation>
    <scope>NUCLEOTIDE SEQUENCE [LARGE SCALE GENOMIC DNA]</scope>
    <source>
        <strain evidence="5 6">DSM 6986</strain>
    </source>
</reference>
<dbReference type="SUPFAM" id="SSF46785">
    <property type="entry name" value="Winged helix' DNA-binding domain"/>
    <property type="match status" value="1"/>
</dbReference>
<keyword evidence="2" id="KW-0238">DNA-binding</keyword>
<evidence type="ECO:0000256" key="2">
    <source>
        <dbReference type="ARBA" id="ARBA00023125"/>
    </source>
</evidence>
<dbReference type="InterPro" id="IPR036388">
    <property type="entry name" value="WH-like_DNA-bd_sf"/>
</dbReference>
<sequence>MGPSQIEFLTELDRESPSPLYQQLAALIEAEIKGGRLRAGDRLEPEPAISDRFKVSRVTVRLAIGELVQRGLLLRKQGKGTFVLQPAVRHDLRRSHGLLDSLFAQSEKARVELVRYELDVPPVAVRRAMGLEEGEVALALTRLYYMDTKPVGLGEDWLIAGAAMVPRSTANLISTENILRQIGVALAYSETSIVAEAATAALRKHLKVPARAPVMVLKRSAYGEDGKIKEIGRLSFCTERYEFFFSTRQQEADTSPLIIRSVVESQ</sequence>
<dbReference type="SUPFAM" id="SSF64288">
    <property type="entry name" value="Chorismate lyase-like"/>
    <property type="match status" value="1"/>
</dbReference>
<dbReference type="Gene3D" id="3.40.1410.10">
    <property type="entry name" value="Chorismate lyase-like"/>
    <property type="match status" value="1"/>
</dbReference>
<dbReference type="Pfam" id="PF07702">
    <property type="entry name" value="UTRA"/>
    <property type="match status" value="1"/>
</dbReference>
<evidence type="ECO:0000256" key="1">
    <source>
        <dbReference type="ARBA" id="ARBA00023015"/>
    </source>
</evidence>
<dbReference type="InterPro" id="IPR028978">
    <property type="entry name" value="Chorismate_lyase_/UTRA_dom_sf"/>
</dbReference>
<evidence type="ECO:0000259" key="4">
    <source>
        <dbReference type="PROSITE" id="PS50949"/>
    </source>
</evidence>
<dbReference type="Proteomes" id="UP000245396">
    <property type="component" value="Unassembled WGS sequence"/>
</dbReference>
<dbReference type="SMART" id="SM00345">
    <property type="entry name" value="HTH_GNTR"/>
    <property type="match status" value="1"/>
</dbReference>
<dbReference type="GO" id="GO:0045892">
    <property type="term" value="P:negative regulation of DNA-templated transcription"/>
    <property type="evidence" value="ECO:0007669"/>
    <property type="project" value="TreeGrafter"/>
</dbReference>
<keyword evidence="1" id="KW-0805">Transcription regulation</keyword>
<organism evidence="5 6">
    <name type="scientific">Pseudaminobacter salicylatoxidans</name>
    <dbReference type="NCBI Taxonomy" id="93369"/>
    <lineage>
        <taxon>Bacteria</taxon>
        <taxon>Pseudomonadati</taxon>
        <taxon>Pseudomonadota</taxon>
        <taxon>Alphaproteobacteria</taxon>
        <taxon>Hyphomicrobiales</taxon>
        <taxon>Phyllobacteriaceae</taxon>
        <taxon>Pseudaminobacter</taxon>
    </lineage>
</organism>
<dbReference type="Pfam" id="PF00392">
    <property type="entry name" value="GntR"/>
    <property type="match status" value="1"/>
</dbReference>
<evidence type="ECO:0000256" key="3">
    <source>
        <dbReference type="ARBA" id="ARBA00023163"/>
    </source>
</evidence>
<dbReference type="PANTHER" id="PTHR44846">
    <property type="entry name" value="MANNOSYL-D-GLYCERATE TRANSPORT/METABOLISM SYSTEM REPRESSOR MNGR-RELATED"/>
    <property type="match status" value="1"/>
</dbReference>
<dbReference type="InterPro" id="IPR050679">
    <property type="entry name" value="Bact_HTH_transcr_reg"/>
</dbReference>